<organism evidence="3 4">
    <name type="scientific">Pedobacter yulinensis</name>
    <dbReference type="NCBI Taxonomy" id="2126353"/>
    <lineage>
        <taxon>Bacteria</taxon>
        <taxon>Pseudomonadati</taxon>
        <taxon>Bacteroidota</taxon>
        <taxon>Sphingobacteriia</taxon>
        <taxon>Sphingobacteriales</taxon>
        <taxon>Sphingobacteriaceae</taxon>
        <taxon>Pedobacter</taxon>
    </lineage>
</organism>
<comment type="similarity">
    <text evidence="1">Belongs to the AHA1 family.</text>
</comment>
<comment type="caution">
    <text evidence="3">The sequence shown here is derived from an EMBL/GenBank/DDBJ whole genome shotgun (WGS) entry which is preliminary data.</text>
</comment>
<evidence type="ECO:0000259" key="2">
    <source>
        <dbReference type="Pfam" id="PF08327"/>
    </source>
</evidence>
<feature type="domain" description="Activator of Hsp90 ATPase homologue 1/2-like C-terminal" evidence="2">
    <location>
        <begin position="16"/>
        <end position="139"/>
    </location>
</feature>
<evidence type="ECO:0000313" key="3">
    <source>
        <dbReference type="EMBL" id="PST85290.1"/>
    </source>
</evidence>
<dbReference type="Pfam" id="PF08327">
    <property type="entry name" value="AHSA1"/>
    <property type="match status" value="1"/>
</dbReference>
<sequence length="141" mass="16192">MTTSNQNQITISAIINAPVEKVWHAWSEPVHIKKWNSASDDWHTPHAENDLRTGGTFSSRMEAKDGSMGFDFSGKYDAVEENKLISYTMEDGRSVQITFNETEGRTEVIESFDPEQQNSREMQQEGWQAILDNFKLYVEQL</sequence>
<dbReference type="SUPFAM" id="SSF55961">
    <property type="entry name" value="Bet v1-like"/>
    <property type="match status" value="1"/>
</dbReference>
<dbReference type="CDD" id="cd08897">
    <property type="entry name" value="SRPBCC_CalC_Aha1-like_4"/>
    <property type="match status" value="1"/>
</dbReference>
<gene>
    <name evidence="3" type="ORF">C7T94_02400</name>
</gene>
<dbReference type="OrthoDB" id="384974at2"/>
<dbReference type="Gene3D" id="3.30.530.20">
    <property type="match status" value="1"/>
</dbReference>
<dbReference type="Proteomes" id="UP000240912">
    <property type="component" value="Unassembled WGS sequence"/>
</dbReference>
<dbReference type="RefSeq" id="WP_107214632.1">
    <property type="nucleotide sequence ID" value="NZ_KZ686268.1"/>
</dbReference>
<reference evidence="3 4" key="1">
    <citation type="submission" date="2018-03" db="EMBL/GenBank/DDBJ databases">
        <authorList>
            <person name="Keele B.F."/>
        </authorList>
    </citation>
    <scope>NUCLEOTIDE SEQUENCE [LARGE SCALE GENOMIC DNA]</scope>
    <source>
        <strain evidence="3 4">YL28-9</strain>
    </source>
</reference>
<protein>
    <submittedName>
        <fullName evidence="3">Polyketide cyclase</fullName>
    </submittedName>
</protein>
<dbReference type="InterPro" id="IPR023393">
    <property type="entry name" value="START-like_dom_sf"/>
</dbReference>
<dbReference type="InterPro" id="IPR013538">
    <property type="entry name" value="ASHA1/2-like_C"/>
</dbReference>
<evidence type="ECO:0000313" key="4">
    <source>
        <dbReference type="Proteomes" id="UP000240912"/>
    </source>
</evidence>
<proteinExistence type="inferred from homology"/>
<accession>A0A2T3HS46</accession>
<dbReference type="AlphaFoldDB" id="A0A2T3HS46"/>
<name>A0A2T3HS46_9SPHI</name>
<evidence type="ECO:0000256" key="1">
    <source>
        <dbReference type="ARBA" id="ARBA00006817"/>
    </source>
</evidence>
<dbReference type="EMBL" id="PYLS01000001">
    <property type="protein sequence ID" value="PST85290.1"/>
    <property type="molecule type" value="Genomic_DNA"/>
</dbReference>
<keyword evidence="4" id="KW-1185">Reference proteome</keyword>